<name>A0ABZ1LA18_9ACTN</name>
<dbReference type="Proteomes" id="UP001622594">
    <property type="component" value="Chromosome"/>
</dbReference>
<proteinExistence type="predicted"/>
<feature type="region of interest" description="Disordered" evidence="1">
    <location>
        <begin position="53"/>
        <end position="79"/>
    </location>
</feature>
<organism evidence="2 3">
    <name type="scientific">Streptomyces zaomyceticus</name>
    <dbReference type="NCBI Taxonomy" id="68286"/>
    <lineage>
        <taxon>Bacteria</taxon>
        <taxon>Bacillati</taxon>
        <taxon>Actinomycetota</taxon>
        <taxon>Actinomycetes</taxon>
        <taxon>Kitasatosporales</taxon>
        <taxon>Streptomycetaceae</taxon>
        <taxon>Streptomyces</taxon>
    </lineage>
</organism>
<evidence type="ECO:0000313" key="3">
    <source>
        <dbReference type="Proteomes" id="UP001622594"/>
    </source>
</evidence>
<sequence>MTSIPTRVTLDQRRAVARTLGLPMALLRDVRIHATEGVTATLLVRDREGRTITHGDGPLTTTVHIPNGDEQEVSSDATA</sequence>
<accession>A0ABZ1LA18</accession>
<protein>
    <submittedName>
        <fullName evidence="2">Uncharacterized protein</fullName>
    </submittedName>
</protein>
<dbReference type="RefSeq" id="WP_406334337.1">
    <property type="nucleotide sequence ID" value="NZ_CP108188.1"/>
</dbReference>
<reference evidence="2 3" key="1">
    <citation type="submission" date="2022-10" db="EMBL/GenBank/DDBJ databases">
        <title>The complete genomes of actinobacterial strains from the NBC collection.</title>
        <authorList>
            <person name="Joergensen T.S."/>
            <person name="Alvarez Arevalo M."/>
            <person name="Sterndorff E.B."/>
            <person name="Faurdal D."/>
            <person name="Vuksanovic O."/>
            <person name="Mourched A.-S."/>
            <person name="Charusanti P."/>
            <person name="Shaw S."/>
            <person name="Blin K."/>
            <person name="Weber T."/>
        </authorList>
    </citation>
    <scope>NUCLEOTIDE SEQUENCE [LARGE SCALE GENOMIC DNA]</scope>
    <source>
        <strain evidence="2 3">NBC_00123</strain>
    </source>
</reference>
<dbReference type="EMBL" id="CP108188">
    <property type="protein sequence ID" value="WTR69904.1"/>
    <property type="molecule type" value="Genomic_DNA"/>
</dbReference>
<gene>
    <name evidence="2" type="ORF">OG814_11785</name>
</gene>
<evidence type="ECO:0000256" key="1">
    <source>
        <dbReference type="SAM" id="MobiDB-lite"/>
    </source>
</evidence>
<evidence type="ECO:0000313" key="2">
    <source>
        <dbReference type="EMBL" id="WTR69904.1"/>
    </source>
</evidence>
<keyword evidence="3" id="KW-1185">Reference proteome</keyword>